<dbReference type="HOGENOM" id="CLU_2119734_0_0_11"/>
<dbReference type="Proteomes" id="UP000029482">
    <property type="component" value="Chromosome"/>
</dbReference>
<dbReference type="AlphaFoldDB" id="A0A089XE90"/>
<evidence type="ECO:0000313" key="3">
    <source>
        <dbReference type="Proteomes" id="UP000029482"/>
    </source>
</evidence>
<reference evidence="3" key="1">
    <citation type="journal article" date="2015" name="J. Biotechnol.">
        <title>Complete genome sequence of the actinobacterium Streptomyces glaucescens GLA.O (DSM 40922) consisting of a linear chromosome and one linear plasmid.</title>
        <authorList>
            <person name="Ortseifen V."/>
            <person name="Winkler A."/>
            <person name="Albersmeier A."/>
            <person name="Wendler S."/>
            <person name="Puhler A."/>
            <person name="Kalinowski J."/>
            <person name="Ruckert C."/>
        </authorList>
    </citation>
    <scope>NUCLEOTIDE SEQUENCE [LARGE SCALE GENOMIC DNA]</scope>
    <source>
        <strain evidence="3">DSM 40922 / GLA O</strain>
    </source>
</reference>
<dbReference type="KEGG" id="sgu:SGLAU_21415"/>
<sequence length="114" mass="10961">MTLRQAGGATGIALLGSLLSGAFRDRLDVAGLPPQAADTAGESVVAVRLVAERSGAPGLIASANGAYAHGTALVLLVCALASLVSALLVAGFLPGARSAPAAPDMATPAADAGQ</sequence>
<accession>A0A089XE90</accession>
<keyword evidence="3" id="KW-1185">Reference proteome</keyword>
<proteinExistence type="predicted"/>
<dbReference type="eggNOG" id="COG0477">
    <property type="taxonomic scope" value="Bacteria"/>
</dbReference>
<keyword evidence="1" id="KW-0812">Transmembrane</keyword>
<evidence type="ECO:0000256" key="1">
    <source>
        <dbReference type="SAM" id="Phobius"/>
    </source>
</evidence>
<dbReference type="EMBL" id="CP009438">
    <property type="protein sequence ID" value="AIS00237.1"/>
    <property type="molecule type" value="Genomic_DNA"/>
</dbReference>
<gene>
    <name evidence="2" type="ORF">SGLAU_21415</name>
</gene>
<keyword evidence="1" id="KW-1133">Transmembrane helix</keyword>
<protein>
    <submittedName>
        <fullName evidence="2">Uncharacterized protein</fullName>
    </submittedName>
</protein>
<name>A0A089XE90_STRGA</name>
<evidence type="ECO:0000313" key="2">
    <source>
        <dbReference type="EMBL" id="AIS00237.1"/>
    </source>
</evidence>
<organism evidence="2 3">
    <name type="scientific">Streptomyces glaucescens</name>
    <dbReference type="NCBI Taxonomy" id="1907"/>
    <lineage>
        <taxon>Bacteria</taxon>
        <taxon>Bacillati</taxon>
        <taxon>Actinomycetota</taxon>
        <taxon>Actinomycetes</taxon>
        <taxon>Kitasatosporales</taxon>
        <taxon>Streptomycetaceae</taxon>
        <taxon>Streptomyces</taxon>
    </lineage>
</organism>
<keyword evidence="1" id="KW-0472">Membrane</keyword>
<dbReference type="STRING" id="1907.SGLAU_21415"/>
<feature type="transmembrane region" description="Helical" evidence="1">
    <location>
        <begin position="72"/>
        <end position="93"/>
    </location>
</feature>